<sequence length="119" mass="14397">MCEEKTINNEVLELVNPPENYQKDNKIRVYTEIEIEKIMSEYVTYIDIERGGDAYLPELDQDAQFHLRIHFRDVRIYSKCEGTGWSMQLDWSENLIKELYENKDFDRSLYEKFEYAHKS</sequence>
<reference evidence="1 2" key="3">
    <citation type="journal article" date="2016" name="FEMS Yeast Res.">
        <title>Curation of the genome annotation of Pichia pastoris (Komagataella phaffii) CBS7435 from gene level to protein function.</title>
        <authorList>
            <person name="Valli M."/>
            <person name="Tatto N.E."/>
            <person name="Peymann A."/>
            <person name="Gruber C."/>
            <person name="Landes N."/>
            <person name="Ekker H."/>
            <person name="Thallinger G.G."/>
            <person name="Mattanovich D."/>
            <person name="Gasser B."/>
            <person name="Graf A.B."/>
        </authorList>
    </citation>
    <scope>GENOME REANNOTATION</scope>
    <source>
        <strain evidence="1 2">ATCC 76273 / CBS 7435 / CECT 11047 / NRRL Y-11430 / Wegner 21-1</strain>
    </source>
</reference>
<dbReference type="AlphaFoldDB" id="F2QYQ6"/>
<proteinExistence type="predicted"/>
<dbReference type="Proteomes" id="UP000006853">
    <property type="component" value="Chromosome 4"/>
</dbReference>
<accession>F2QYQ6</accession>
<reference key="2">
    <citation type="submission" date="2011-04" db="EMBL/GenBank/DDBJ databases">
        <title>High-quality genome sequence of Pichia pastoris CBS 7435.</title>
        <authorList>
            <person name="Kueberl A."/>
            <person name="Schneider J."/>
            <person name="Thallinger G.G."/>
            <person name="Anderl I."/>
            <person name="Wibberg D."/>
            <person name="Hajek T."/>
            <person name="Jaenicke S."/>
            <person name="Brinkrolf K."/>
            <person name="Goesmann A."/>
            <person name="Szczepanowski R."/>
            <person name="Puehler A."/>
            <person name="Schwab H."/>
            <person name="Glieder A."/>
            <person name="Pichler H."/>
        </authorList>
    </citation>
    <scope>NUCLEOTIDE SEQUENCE</scope>
    <source>
        <strain>CBS 7435</strain>
    </source>
</reference>
<dbReference type="EMBL" id="FR839631">
    <property type="protein sequence ID" value="CCA40534.1"/>
    <property type="molecule type" value="Genomic_DNA"/>
</dbReference>
<reference evidence="1 2" key="1">
    <citation type="journal article" date="2011" name="J. Biotechnol.">
        <title>High-quality genome sequence of Pichia pastoris CBS7435.</title>
        <authorList>
            <person name="Kuberl A."/>
            <person name="Schneider J."/>
            <person name="Thallinger G.G."/>
            <person name="Anderl I."/>
            <person name="Wibberg D."/>
            <person name="Hajek T."/>
            <person name="Jaenicke S."/>
            <person name="Brinkrolf K."/>
            <person name="Goesmann A."/>
            <person name="Szczepanowski R."/>
            <person name="Puhler A."/>
            <person name="Schwab H."/>
            <person name="Glieder A."/>
            <person name="Pichler H."/>
        </authorList>
    </citation>
    <scope>NUCLEOTIDE SEQUENCE [LARGE SCALE GENOMIC DNA]</scope>
    <source>
        <strain evidence="2">ATCC 76273 / CBS 7435 / CECT 11047 / NRRL Y-11430 / Wegner 21-1</strain>
    </source>
</reference>
<organism evidence="1 2">
    <name type="scientific">Komagataella phaffii (strain ATCC 76273 / CBS 7435 / CECT 11047 / NRRL Y-11430 / Wegner 21-1)</name>
    <name type="common">Yeast</name>
    <name type="synonym">Pichia pastoris</name>
    <dbReference type="NCBI Taxonomy" id="981350"/>
    <lineage>
        <taxon>Eukaryota</taxon>
        <taxon>Fungi</taxon>
        <taxon>Dikarya</taxon>
        <taxon>Ascomycota</taxon>
        <taxon>Saccharomycotina</taxon>
        <taxon>Pichiomycetes</taxon>
        <taxon>Pichiales</taxon>
        <taxon>Pichiaceae</taxon>
        <taxon>Komagataella</taxon>
    </lineage>
</organism>
<protein>
    <submittedName>
        <fullName evidence="1">Uncharacterized protein</fullName>
    </submittedName>
</protein>
<dbReference type="HOGENOM" id="CLU_2062342_0_0_1"/>
<name>F2QYQ6_KOMPC</name>
<gene>
    <name evidence="1" type="ordered locus">PP7435_Chr4-0366</name>
</gene>
<evidence type="ECO:0000313" key="1">
    <source>
        <dbReference type="EMBL" id="CCA40534.1"/>
    </source>
</evidence>
<evidence type="ECO:0000313" key="2">
    <source>
        <dbReference type="Proteomes" id="UP000006853"/>
    </source>
</evidence>
<keyword evidence="2" id="KW-1185">Reference proteome</keyword>